<gene>
    <name evidence="2" type="ORF">POCULU_LOCUS2988</name>
</gene>
<protein>
    <submittedName>
        <fullName evidence="2">3518_t:CDS:1</fullName>
    </submittedName>
</protein>
<dbReference type="AlphaFoldDB" id="A0A9N9F473"/>
<keyword evidence="3" id="KW-1185">Reference proteome</keyword>
<evidence type="ECO:0000313" key="2">
    <source>
        <dbReference type="EMBL" id="CAG8509366.1"/>
    </source>
</evidence>
<name>A0A9N9F473_9GLOM</name>
<accession>A0A9N9F473</accession>
<organism evidence="2 3">
    <name type="scientific">Paraglomus occultum</name>
    <dbReference type="NCBI Taxonomy" id="144539"/>
    <lineage>
        <taxon>Eukaryota</taxon>
        <taxon>Fungi</taxon>
        <taxon>Fungi incertae sedis</taxon>
        <taxon>Mucoromycota</taxon>
        <taxon>Glomeromycotina</taxon>
        <taxon>Glomeromycetes</taxon>
        <taxon>Paraglomerales</taxon>
        <taxon>Paraglomeraceae</taxon>
        <taxon>Paraglomus</taxon>
    </lineage>
</organism>
<proteinExistence type="predicted"/>
<evidence type="ECO:0000256" key="1">
    <source>
        <dbReference type="SAM" id="MobiDB-lite"/>
    </source>
</evidence>
<comment type="caution">
    <text evidence="2">The sequence shown here is derived from an EMBL/GenBank/DDBJ whole genome shotgun (WGS) entry which is preliminary data.</text>
</comment>
<dbReference type="Proteomes" id="UP000789572">
    <property type="component" value="Unassembled WGS sequence"/>
</dbReference>
<sequence>MGCRDFDIEPKPDICLIRQEEEKDDYMAETRKEKNDQVCVARRNSISLKERTSHLKLPIECTSKRQGQQQVPQPRTTTQSDEKPVQPNCELSWSQLVHAEIIAVASTMRKIRGGLE</sequence>
<reference evidence="2" key="1">
    <citation type="submission" date="2021-06" db="EMBL/GenBank/DDBJ databases">
        <authorList>
            <person name="Kallberg Y."/>
            <person name="Tangrot J."/>
            <person name="Rosling A."/>
        </authorList>
    </citation>
    <scope>NUCLEOTIDE SEQUENCE</scope>
    <source>
        <strain evidence="2">IA702</strain>
    </source>
</reference>
<feature type="compositionally biased region" description="Low complexity" evidence="1">
    <location>
        <begin position="65"/>
        <end position="79"/>
    </location>
</feature>
<feature type="region of interest" description="Disordered" evidence="1">
    <location>
        <begin position="60"/>
        <end position="87"/>
    </location>
</feature>
<evidence type="ECO:0000313" key="3">
    <source>
        <dbReference type="Proteomes" id="UP000789572"/>
    </source>
</evidence>
<dbReference type="EMBL" id="CAJVPJ010000306">
    <property type="protein sequence ID" value="CAG8509366.1"/>
    <property type="molecule type" value="Genomic_DNA"/>
</dbReference>